<dbReference type="PANTHER" id="PTHR11002">
    <property type="entry name" value="CARBONIC ANHYDRASE"/>
    <property type="match status" value="1"/>
</dbReference>
<protein>
    <submittedName>
        <fullName evidence="5">Carbonic anhydrase</fullName>
    </submittedName>
</protein>
<dbReference type="Pfam" id="PF00484">
    <property type="entry name" value="Pro_CA"/>
    <property type="match status" value="1"/>
</dbReference>
<keyword evidence="2" id="KW-0862">Zinc</keyword>
<keyword evidence="4" id="KW-0472">Membrane</keyword>
<dbReference type="STRING" id="1121400.SAMN02746065_1092"/>
<keyword evidence="4" id="KW-0812">Transmembrane</keyword>
<feature type="region of interest" description="Disordered" evidence="3">
    <location>
        <begin position="47"/>
        <end position="74"/>
    </location>
</feature>
<keyword evidence="4" id="KW-1133">Transmembrane helix</keyword>
<evidence type="ECO:0000313" key="5">
    <source>
        <dbReference type="EMBL" id="SMC74432.1"/>
    </source>
</evidence>
<evidence type="ECO:0000256" key="2">
    <source>
        <dbReference type="PIRSR" id="PIRSR601765-1"/>
    </source>
</evidence>
<evidence type="ECO:0000313" key="6">
    <source>
        <dbReference type="Proteomes" id="UP000192418"/>
    </source>
</evidence>
<dbReference type="SMART" id="SM00947">
    <property type="entry name" value="Pro_CA"/>
    <property type="match status" value="1"/>
</dbReference>
<comment type="cofactor">
    <cofactor evidence="2">
        <name>Zn(2+)</name>
        <dbReference type="ChEBI" id="CHEBI:29105"/>
    </cofactor>
    <text evidence="2">Binds 1 zinc ion per subunit.</text>
</comment>
<dbReference type="Proteomes" id="UP000192418">
    <property type="component" value="Unassembled WGS sequence"/>
</dbReference>
<dbReference type="SUPFAM" id="SSF53056">
    <property type="entry name" value="beta-carbonic anhydrase, cab"/>
    <property type="match status" value="1"/>
</dbReference>
<comment type="similarity">
    <text evidence="1">Belongs to the beta-class carbonic anhydrase family.</text>
</comment>
<dbReference type="InterPro" id="IPR036874">
    <property type="entry name" value="Carbonic_anhydrase_sf"/>
</dbReference>
<evidence type="ECO:0000256" key="1">
    <source>
        <dbReference type="ARBA" id="ARBA00006217"/>
    </source>
</evidence>
<reference evidence="5 6" key="1">
    <citation type="submission" date="2017-04" db="EMBL/GenBank/DDBJ databases">
        <authorList>
            <person name="Afonso C.L."/>
            <person name="Miller P.J."/>
            <person name="Scott M.A."/>
            <person name="Spackman E."/>
            <person name="Goraichik I."/>
            <person name="Dimitrov K.M."/>
            <person name="Suarez D.L."/>
            <person name="Swayne D.E."/>
        </authorList>
    </citation>
    <scope>NUCLEOTIDE SEQUENCE [LARGE SCALE GENOMIC DNA]</scope>
    <source>
        <strain evidence="5 6">DSM 3385</strain>
    </source>
</reference>
<dbReference type="InterPro" id="IPR001765">
    <property type="entry name" value="Carbonic_anhydrase"/>
</dbReference>
<dbReference type="RefSeq" id="WP_232367110.1">
    <property type="nucleotide sequence ID" value="NZ_FWXY01000009.1"/>
</dbReference>
<feature type="binding site" evidence="2">
    <location>
        <position position="175"/>
    </location>
    <ligand>
        <name>Zn(2+)</name>
        <dbReference type="ChEBI" id="CHEBI:29105"/>
    </ligand>
</feature>
<feature type="binding site" evidence="2">
    <location>
        <position position="228"/>
    </location>
    <ligand>
        <name>Zn(2+)</name>
        <dbReference type="ChEBI" id="CHEBI:29105"/>
    </ligand>
</feature>
<feature type="transmembrane region" description="Helical" evidence="4">
    <location>
        <begin position="9"/>
        <end position="28"/>
    </location>
</feature>
<feature type="binding site" evidence="2">
    <location>
        <position position="231"/>
    </location>
    <ligand>
        <name>Zn(2+)</name>
        <dbReference type="ChEBI" id="CHEBI:29105"/>
    </ligand>
</feature>
<evidence type="ECO:0000256" key="4">
    <source>
        <dbReference type="SAM" id="Phobius"/>
    </source>
</evidence>
<dbReference type="GO" id="GO:0008270">
    <property type="term" value="F:zinc ion binding"/>
    <property type="evidence" value="ECO:0007669"/>
    <property type="project" value="InterPro"/>
</dbReference>
<dbReference type="GO" id="GO:0004089">
    <property type="term" value="F:carbonate dehydratase activity"/>
    <property type="evidence" value="ECO:0007669"/>
    <property type="project" value="InterPro"/>
</dbReference>
<dbReference type="EMBL" id="FWXY01000009">
    <property type="protein sequence ID" value="SMC74432.1"/>
    <property type="molecule type" value="Genomic_DNA"/>
</dbReference>
<dbReference type="AlphaFoldDB" id="A0A1W2BP29"/>
<name>A0A1W2BP29_9BACT</name>
<gene>
    <name evidence="5" type="ORF">SAMN02746065_1092</name>
</gene>
<organism evidence="5 6">
    <name type="scientific">Desulfocicer vacuolatum DSM 3385</name>
    <dbReference type="NCBI Taxonomy" id="1121400"/>
    <lineage>
        <taxon>Bacteria</taxon>
        <taxon>Pseudomonadati</taxon>
        <taxon>Thermodesulfobacteriota</taxon>
        <taxon>Desulfobacteria</taxon>
        <taxon>Desulfobacterales</taxon>
        <taxon>Desulfobacteraceae</taxon>
        <taxon>Desulfocicer</taxon>
    </lineage>
</organism>
<dbReference type="PANTHER" id="PTHR11002:SF79">
    <property type="entry name" value="CARBONIC ANHYDRASE 2"/>
    <property type="match status" value="1"/>
</dbReference>
<accession>A0A1W2BP29</accession>
<dbReference type="Gene3D" id="3.40.1050.10">
    <property type="entry name" value="Carbonic anhydrase"/>
    <property type="match status" value="1"/>
</dbReference>
<evidence type="ECO:0000256" key="3">
    <source>
        <dbReference type="SAM" id="MobiDB-lite"/>
    </source>
</evidence>
<sequence>MDEKKNKIILWAYLGVMFVFILVVTFVGDDAPHSPAATDTHNEVAMETHAASKGTVEAAAEEKHHAKAGVQANETEVLPAQEQEDVAKDASHAATTGDTAAIETQEAHAVADTAHEGKDPFEGKPSPDEAISLLKKGNQRFVHGESAHPHMNLARLLQAGSENQGDHAYATVITCSDSRVPVEAIFDAGIMDIFVIRVAGNVCDVDERGSIEYGLAHVNTPVLVVLGHTQCGAVTAVTQAVLGHGHALERNIPALVDNIIPAVKKAMADHPEIQGEDIIPMAIEENIWTGIEELFMESPATRNLVAAGKVTVVGAVYDVGEGTIKWLPQEKSMEILKKVEENPDKAVIE</sequence>
<keyword evidence="6" id="KW-1185">Reference proteome</keyword>
<feature type="binding site" evidence="2">
    <location>
        <position position="177"/>
    </location>
    <ligand>
        <name>Zn(2+)</name>
        <dbReference type="ChEBI" id="CHEBI:29105"/>
    </ligand>
</feature>
<keyword evidence="2" id="KW-0479">Metal-binding</keyword>
<proteinExistence type="inferred from homology"/>
<dbReference type="CDD" id="cd03378">
    <property type="entry name" value="beta_CA_cladeC"/>
    <property type="match status" value="1"/>
</dbReference>